<reference evidence="1 2" key="1">
    <citation type="journal article" date="2022" name="Nat. Ecol. Evol.">
        <title>A masculinizing supergene underlies an exaggerated male reproductive morph in a spider.</title>
        <authorList>
            <person name="Hendrickx F."/>
            <person name="De Corte Z."/>
            <person name="Sonet G."/>
            <person name="Van Belleghem S.M."/>
            <person name="Kostlbacher S."/>
            <person name="Vangestel C."/>
        </authorList>
    </citation>
    <scope>NUCLEOTIDE SEQUENCE [LARGE SCALE GENOMIC DNA]</scope>
    <source>
        <strain evidence="1">W744_W776</strain>
    </source>
</reference>
<sequence length="110" mass="12717">INWQAKIDASYYLTQRQTADQEDDPSMKTATVQQRGTLQVPVQVQVPGSLLRWTFMTKEYNIKFGLFLKEKSGKLKELVAVESVDCQVIPEENEFLCEKAGTCEYWNFVF</sequence>
<dbReference type="EMBL" id="JAFNEN010003637">
    <property type="protein sequence ID" value="KAG8171718.1"/>
    <property type="molecule type" value="Genomic_DNA"/>
</dbReference>
<accession>A0AAV6TJ63</accession>
<dbReference type="Gene3D" id="3.40.525.10">
    <property type="entry name" value="CRAL-TRIO lipid binding domain"/>
    <property type="match status" value="1"/>
</dbReference>
<proteinExistence type="predicted"/>
<dbReference type="PANTHER" id="PTHR23324:SF83">
    <property type="entry name" value="SEC14-LIKE PROTEIN 2"/>
    <property type="match status" value="1"/>
</dbReference>
<dbReference type="GO" id="GO:0005737">
    <property type="term" value="C:cytoplasm"/>
    <property type="evidence" value="ECO:0007669"/>
    <property type="project" value="TreeGrafter"/>
</dbReference>
<name>A0AAV6TJ63_9ARAC</name>
<dbReference type="InterPro" id="IPR036865">
    <property type="entry name" value="CRAL-TRIO_dom_sf"/>
</dbReference>
<protein>
    <submittedName>
        <fullName evidence="1">Uncharacterized protein</fullName>
    </submittedName>
</protein>
<dbReference type="InterPro" id="IPR051064">
    <property type="entry name" value="SEC14/CRAL-TRIO_domain"/>
</dbReference>
<feature type="non-terminal residue" evidence="1">
    <location>
        <position position="1"/>
    </location>
</feature>
<dbReference type="Proteomes" id="UP000827092">
    <property type="component" value="Unassembled WGS sequence"/>
</dbReference>
<evidence type="ECO:0000313" key="1">
    <source>
        <dbReference type="EMBL" id="KAG8171718.1"/>
    </source>
</evidence>
<dbReference type="Gene3D" id="2.60.120.680">
    <property type="entry name" value="GOLD domain"/>
    <property type="match status" value="1"/>
</dbReference>
<dbReference type="PANTHER" id="PTHR23324">
    <property type="entry name" value="SEC14 RELATED PROTEIN"/>
    <property type="match status" value="1"/>
</dbReference>
<organism evidence="1 2">
    <name type="scientific">Oedothorax gibbosus</name>
    <dbReference type="NCBI Taxonomy" id="931172"/>
    <lineage>
        <taxon>Eukaryota</taxon>
        <taxon>Metazoa</taxon>
        <taxon>Ecdysozoa</taxon>
        <taxon>Arthropoda</taxon>
        <taxon>Chelicerata</taxon>
        <taxon>Arachnida</taxon>
        <taxon>Araneae</taxon>
        <taxon>Araneomorphae</taxon>
        <taxon>Entelegynae</taxon>
        <taxon>Araneoidea</taxon>
        <taxon>Linyphiidae</taxon>
        <taxon>Erigoninae</taxon>
        <taxon>Oedothorax</taxon>
    </lineage>
</organism>
<comment type="caution">
    <text evidence="1">The sequence shown here is derived from an EMBL/GenBank/DDBJ whole genome shotgun (WGS) entry which is preliminary data.</text>
</comment>
<evidence type="ECO:0000313" key="2">
    <source>
        <dbReference type="Proteomes" id="UP000827092"/>
    </source>
</evidence>
<dbReference type="AlphaFoldDB" id="A0AAV6TJ63"/>
<keyword evidence="2" id="KW-1185">Reference proteome</keyword>
<dbReference type="InterPro" id="IPR036598">
    <property type="entry name" value="GOLD_dom_sf"/>
</dbReference>
<dbReference type="SUPFAM" id="SSF101576">
    <property type="entry name" value="Supernatant protein factor (SPF), C-terminal domain"/>
    <property type="match status" value="1"/>
</dbReference>
<gene>
    <name evidence="1" type="ORF">JTE90_003515</name>
</gene>